<comment type="caution">
    <text evidence="1">The sequence shown here is derived from an EMBL/GenBank/DDBJ whole genome shotgun (WGS) entry which is preliminary data.</text>
</comment>
<evidence type="ECO:0000313" key="2">
    <source>
        <dbReference type="Proteomes" id="UP001164539"/>
    </source>
</evidence>
<organism evidence="1 2">
    <name type="scientific">Melia azedarach</name>
    <name type="common">Chinaberry tree</name>
    <dbReference type="NCBI Taxonomy" id="155640"/>
    <lineage>
        <taxon>Eukaryota</taxon>
        <taxon>Viridiplantae</taxon>
        <taxon>Streptophyta</taxon>
        <taxon>Embryophyta</taxon>
        <taxon>Tracheophyta</taxon>
        <taxon>Spermatophyta</taxon>
        <taxon>Magnoliopsida</taxon>
        <taxon>eudicotyledons</taxon>
        <taxon>Gunneridae</taxon>
        <taxon>Pentapetalae</taxon>
        <taxon>rosids</taxon>
        <taxon>malvids</taxon>
        <taxon>Sapindales</taxon>
        <taxon>Meliaceae</taxon>
        <taxon>Melia</taxon>
    </lineage>
</organism>
<reference evidence="1 2" key="1">
    <citation type="journal article" date="2023" name="Science">
        <title>Complex scaffold remodeling in plant triterpene biosynthesis.</title>
        <authorList>
            <person name="De La Pena R."/>
            <person name="Hodgson H."/>
            <person name="Liu J.C."/>
            <person name="Stephenson M.J."/>
            <person name="Martin A.C."/>
            <person name="Owen C."/>
            <person name="Harkess A."/>
            <person name="Leebens-Mack J."/>
            <person name="Jimenez L.E."/>
            <person name="Osbourn A."/>
            <person name="Sattely E.S."/>
        </authorList>
    </citation>
    <scope>NUCLEOTIDE SEQUENCE [LARGE SCALE GENOMIC DNA]</scope>
    <source>
        <strain evidence="2">cv. JPN11</strain>
        <tissue evidence="1">Leaf</tissue>
    </source>
</reference>
<dbReference type="Proteomes" id="UP001164539">
    <property type="component" value="Chromosome 3"/>
</dbReference>
<accession>A0ACC1YHF5</accession>
<name>A0ACC1YHF5_MELAZ</name>
<gene>
    <name evidence="1" type="ORF">OWV82_006255</name>
</gene>
<sequence>MEAGTPPARKVMVVADPTRESAGALQYALSHVLLEQDELILIHVDNPNAWKNPFATFLRRPSNSSSNGAATLSSSSEGVAAQGDVDFLEEMKQACEVAQPKLRVHTAKVQLESSTKASVILSQTKILGIDLLVIGQRRSLSNAILGYRRPGGSLRGTRGMDTAEYLIENSKCTCVGVQRKGQNAGYLLNTKTHKNFWLLA</sequence>
<protein>
    <submittedName>
        <fullName evidence="1">Adenine nucleotide alpha hydrolases-like superfamily protein</fullName>
    </submittedName>
</protein>
<proteinExistence type="predicted"/>
<keyword evidence="2" id="KW-1185">Reference proteome</keyword>
<evidence type="ECO:0000313" key="1">
    <source>
        <dbReference type="EMBL" id="KAJ4722814.1"/>
    </source>
</evidence>
<dbReference type="EMBL" id="CM051396">
    <property type="protein sequence ID" value="KAJ4722814.1"/>
    <property type="molecule type" value="Genomic_DNA"/>
</dbReference>